<evidence type="ECO:0000256" key="15">
    <source>
        <dbReference type="RuleBase" id="RU004016"/>
    </source>
</evidence>
<sequence length="378" mass="41001">MLARFHRKVLFILVVTILSIAPGAAYAGLPRVTADAAVLIDVETGQIYFAKNHTVRREPASLTKIMTAVIALENGDLNDVVTVGGKAAAVSEGSTIELNKGEKITLGELLKAALVCSANDSTVAIAEHVGGSHDRFIALMNKKAGALGLLGTRFANTNGYHDPNHYTTAYDLAVLTRYALGIPKFNELVQTRETTVRWTEPADRGEKIGNTNRLLTSGYEGVDGVKTGTTSMAGNCLIASSTRDGRRLIAVALHSDDRYQDCARMFDYGFNVIRPLSIITSGQAVANPVVEGGVSPAVEAVAEKELQVRMDPEEIPKLEKRLHINEPLAAPIKKGQKLGEVVYTYKNQELGRVNLLAGADVLRKGWHRQIWDKLRYGI</sequence>
<dbReference type="SUPFAM" id="SSF69189">
    <property type="entry name" value="Penicillin-binding protein associated domain"/>
    <property type="match status" value="1"/>
</dbReference>
<dbReference type="InterPro" id="IPR012907">
    <property type="entry name" value="Peptidase_S11_C"/>
</dbReference>
<protein>
    <recommendedName>
        <fullName evidence="4">serine-type D-Ala-D-Ala carboxypeptidase</fullName>
        <ecNumber evidence="4">3.4.16.4</ecNumber>
    </recommendedName>
</protein>
<dbReference type="GO" id="GO:0009002">
    <property type="term" value="F:serine-type D-Ala-D-Ala carboxypeptidase activity"/>
    <property type="evidence" value="ECO:0007669"/>
    <property type="project" value="UniProtKB-EC"/>
</dbReference>
<dbReference type="Pfam" id="PF07943">
    <property type="entry name" value="PBP5_C"/>
    <property type="match status" value="1"/>
</dbReference>
<comment type="catalytic activity">
    <reaction evidence="12">
        <text>Preferential cleavage: (Ac)2-L-Lys-D-Ala-|-D-Ala. Also transpeptidation of peptidyl-alanyl moieties that are N-acyl substituents of D-alanine.</text>
        <dbReference type="EC" id="3.4.16.4"/>
    </reaction>
</comment>
<evidence type="ECO:0000256" key="7">
    <source>
        <dbReference type="ARBA" id="ARBA00022729"/>
    </source>
</evidence>
<dbReference type="GO" id="GO:0071555">
    <property type="term" value="P:cell wall organization"/>
    <property type="evidence" value="ECO:0007669"/>
    <property type="project" value="UniProtKB-KW"/>
</dbReference>
<comment type="similarity">
    <text evidence="3 15">Belongs to the peptidase S11 family.</text>
</comment>
<dbReference type="InterPro" id="IPR015956">
    <property type="entry name" value="Peniciliin-bd_prot_C_sf"/>
</dbReference>
<dbReference type="SMART" id="SM00936">
    <property type="entry name" value="PBP5_C"/>
    <property type="match status" value="1"/>
</dbReference>
<dbReference type="GO" id="GO:0006508">
    <property type="term" value="P:proteolysis"/>
    <property type="evidence" value="ECO:0007669"/>
    <property type="project" value="UniProtKB-KW"/>
</dbReference>
<dbReference type="PANTHER" id="PTHR21581:SF6">
    <property type="entry name" value="TRAFFICKING PROTEIN PARTICLE COMPLEX SUBUNIT 12"/>
    <property type="match status" value="1"/>
</dbReference>
<keyword evidence="7 16" id="KW-0732">Signal</keyword>
<dbReference type="PRINTS" id="PR00725">
    <property type="entry name" value="DADACBPTASE1"/>
</dbReference>
<reference evidence="18" key="1">
    <citation type="submission" date="2022-02" db="EMBL/GenBank/DDBJ databases">
        <authorList>
            <person name="Leng L."/>
        </authorList>
    </citation>
    <scope>NUCLEOTIDE SEQUENCE</scope>
    <source>
        <strain evidence="18">JI</strain>
    </source>
</reference>
<evidence type="ECO:0000256" key="4">
    <source>
        <dbReference type="ARBA" id="ARBA00012448"/>
    </source>
</evidence>
<dbReference type="RefSeq" id="WP_277443918.1">
    <property type="nucleotide sequence ID" value="NZ_JAKOAV010000016.1"/>
</dbReference>
<evidence type="ECO:0000256" key="1">
    <source>
        <dbReference type="ARBA" id="ARBA00003217"/>
    </source>
</evidence>
<evidence type="ECO:0000256" key="5">
    <source>
        <dbReference type="ARBA" id="ARBA00022645"/>
    </source>
</evidence>
<evidence type="ECO:0000313" key="19">
    <source>
        <dbReference type="Proteomes" id="UP001154312"/>
    </source>
</evidence>
<dbReference type="Proteomes" id="UP001154312">
    <property type="component" value="Unassembled WGS sequence"/>
</dbReference>
<dbReference type="Gene3D" id="3.40.710.10">
    <property type="entry name" value="DD-peptidase/beta-lactamase superfamily"/>
    <property type="match status" value="1"/>
</dbReference>
<keyword evidence="8" id="KW-0378">Hydrolase</keyword>
<gene>
    <name evidence="18" type="ORF">L7E55_09470</name>
</gene>
<organism evidence="18 19">
    <name type="scientific">Pelotomaculum isophthalicicum JI</name>
    <dbReference type="NCBI Taxonomy" id="947010"/>
    <lineage>
        <taxon>Bacteria</taxon>
        <taxon>Bacillati</taxon>
        <taxon>Bacillota</taxon>
        <taxon>Clostridia</taxon>
        <taxon>Eubacteriales</taxon>
        <taxon>Desulfotomaculaceae</taxon>
        <taxon>Pelotomaculum</taxon>
    </lineage>
</organism>
<feature type="binding site" evidence="14">
    <location>
        <position position="226"/>
    </location>
    <ligand>
        <name>substrate</name>
    </ligand>
</feature>
<evidence type="ECO:0000256" key="2">
    <source>
        <dbReference type="ARBA" id="ARBA00004752"/>
    </source>
</evidence>
<dbReference type="Gene3D" id="2.60.410.10">
    <property type="entry name" value="D-Ala-D-Ala carboxypeptidase, C-terminal domain"/>
    <property type="match status" value="1"/>
</dbReference>
<keyword evidence="5 18" id="KW-0121">Carboxypeptidase</keyword>
<keyword evidence="9" id="KW-0133">Cell shape</keyword>
<comment type="caution">
    <text evidence="18">The sequence shown here is derived from an EMBL/GenBank/DDBJ whole genome shotgun (WGS) entry which is preliminary data.</text>
</comment>
<keyword evidence="10" id="KW-0573">Peptidoglycan synthesis</keyword>
<dbReference type="EC" id="3.4.16.4" evidence="4"/>
<feature type="chain" id="PRO_5040945486" description="serine-type D-Ala-D-Ala carboxypeptidase" evidence="16">
    <location>
        <begin position="28"/>
        <end position="378"/>
    </location>
</feature>
<feature type="domain" description="Peptidase S11 D-Ala-D-Ala carboxypeptidase A C-terminal" evidence="17">
    <location>
        <begin position="273"/>
        <end position="363"/>
    </location>
</feature>
<evidence type="ECO:0000256" key="10">
    <source>
        <dbReference type="ARBA" id="ARBA00022984"/>
    </source>
</evidence>
<dbReference type="SUPFAM" id="SSF56601">
    <property type="entry name" value="beta-lactamase/transpeptidase-like"/>
    <property type="match status" value="1"/>
</dbReference>
<evidence type="ECO:0000256" key="13">
    <source>
        <dbReference type="PIRSR" id="PIRSR618044-1"/>
    </source>
</evidence>
<evidence type="ECO:0000256" key="14">
    <source>
        <dbReference type="PIRSR" id="PIRSR618044-2"/>
    </source>
</evidence>
<feature type="active site" description="Acyl-ester intermediate" evidence="13">
    <location>
        <position position="64"/>
    </location>
</feature>
<comment type="function">
    <text evidence="1">Removes C-terminal D-alanyl residues from sugar-peptide cell wall precursors.</text>
</comment>
<evidence type="ECO:0000313" key="18">
    <source>
        <dbReference type="EMBL" id="MDF9408584.1"/>
    </source>
</evidence>
<dbReference type="InterPro" id="IPR012338">
    <property type="entry name" value="Beta-lactam/transpept-like"/>
</dbReference>
<dbReference type="PANTHER" id="PTHR21581">
    <property type="entry name" value="D-ALANYL-D-ALANINE CARBOXYPEPTIDASE"/>
    <property type="match status" value="1"/>
</dbReference>
<evidence type="ECO:0000256" key="3">
    <source>
        <dbReference type="ARBA" id="ARBA00007164"/>
    </source>
</evidence>
<dbReference type="InterPro" id="IPR018044">
    <property type="entry name" value="Peptidase_S11"/>
</dbReference>
<feature type="active site" description="Acyl-ester intermediate" evidence="13">
    <location>
        <position position="61"/>
    </location>
</feature>
<evidence type="ECO:0000256" key="6">
    <source>
        <dbReference type="ARBA" id="ARBA00022670"/>
    </source>
</evidence>
<dbReference type="InterPro" id="IPR037167">
    <property type="entry name" value="Peptidase_S11_C_sf"/>
</dbReference>
<keyword evidence="11" id="KW-0961">Cell wall biogenesis/degradation</keyword>
<dbReference type="EMBL" id="JAKOAV010000016">
    <property type="protein sequence ID" value="MDF9408584.1"/>
    <property type="molecule type" value="Genomic_DNA"/>
</dbReference>
<accession>A0A9X4H870</accession>
<name>A0A9X4H870_9FIRM</name>
<comment type="pathway">
    <text evidence="2">Cell wall biogenesis; peptidoglycan biosynthesis.</text>
</comment>
<evidence type="ECO:0000256" key="8">
    <source>
        <dbReference type="ARBA" id="ARBA00022801"/>
    </source>
</evidence>
<dbReference type="GO" id="GO:0009252">
    <property type="term" value="P:peptidoglycan biosynthetic process"/>
    <property type="evidence" value="ECO:0007669"/>
    <property type="project" value="UniProtKB-KW"/>
</dbReference>
<dbReference type="AlphaFoldDB" id="A0A9X4H870"/>
<dbReference type="GO" id="GO:0008360">
    <property type="term" value="P:regulation of cell shape"/>
    <property type="evidence" value="ECO:0007669"/>
    <property type="project" value="UniProtKB-KW"/>
</dbReference>
<dbReference type="InterPro" id="IPR001967">
    <property type="entry name" value="Peptidase_S11_N"/>
</dbReference>
<evidence type="ECO:0000256" key="11">
    <source>
        <dbReference type="ARBA" id="ARBA00023316"/>
    </source>
</evidence>
<keyword evidence="19" id="KW-1185">Reference proteome</keyword>
<feature type="signal peptide" evidence="16">
    <location>
        <begin position="1"/>
        <end position="27"/>
    </location>
</feature>
<evidence type="ECO:0000256" key="12">
    <source>
        <dbReference type="ARBA" id="ARBA00034000"/>
    </source>
</evidence>
<keyword evidence="6" id="KW-0645">Protease</keyword>
<evidence type="ECO:0000256" key="16">
    <source>
        <dbReference type="SAM" id="SignalP"/>
    </source>
</evidence>
<proteinExistence type="inferred from homology"/>
<evidence type="ECO:0000256" key="9">
    <source>
        <dbReference type="ARBA" id="ARBA00022960"/>
    </source>
</evidence>
<feature type="active site" evidence="13">
    <location>
        <position position="117"/>
    </location>
</feature>
<evidence type="ECO:0000259" key="17">
    <source>
        <dbReference type="SMART" id="SM00936"/>
    </source>
</evidence>
<dbReference type="Pfam" id="PF00768">
    <property type="entry name" value="Peptidase_S11"/>
    <property type="match status" value="1"/>
</dbReference>